<keyword evidence="2" id="KW-1185">Reference proteome</keyword>
<comment type="caution">
    <text evidence="1">The sequence shown here is derived from an EMBL/GenBank/DDBJ whole genome shotgun (WGS) entry which is preliminary data.</text>
</comment>
<reference evidence="1 2" key="1">
    <citation type="submission" date="2024-09" db="EMBL/GenBank/DDBJ databases">
        <authorList>
            <person name="Sun Q."/>
            <person name="Mori K."/>
        </authorList>
    </citation>
    <scope>NUCLEOTIDE SEQUENCE [LARGE SCALE GENOMIC DNA]</scope>
    <source>
        <strain evidence="1 2">CCM 7957</strain>
    </source>
</reference>
<gene>
    <name evidence="1" type="ORF">ACFFJD_08425</name>
</gene>
<dbReference type="Proteomes" id="UP001589783">
    <property type="component" value="Unassembled WGS sequence"/>
</dbReference>
<name>A0ABV6H7M3_9ACTN</name>
<dbReference type="EMBL" id="JBHLWV010000018">
    <property type="protein sequence ID" value="MFC0314874.1"/>
    <property type="molecule type" value="Genomic_DNA"/>
</dbReference>
<proteinExistence type="predicted"/>
<evidence type="ECO:0000313" key="2">
    <source>
        <dbReference type="Proteomes" id="UP001589783"/>
    </source>
</evidence>
<accession>A0ABV6H7M3</accession>
<protein>
    <submittedName>
        <fullName evidence="1">Uncharacterized protein</fullName>
    </submittedName>
</protein>
<sequence length="136" mass="14425">MSIKSAVYDGRTALVRVDAGGERIEGWAHQLSESVRALNHLTRDQSVPAPEVYELLGDLALAANMLPQLMAQLAAGLAGSLEDYDVYDSARDPQVSVSTAREHLEAAAVCAAHVGDALDRAQAAIADQGYTVPPNR</sequence>
<evidence type="ECO:0000313" key="1">
    <source>
        <dbReference type="EMBL" id="MFC0314874.1"/>
    </source>
</evidence>
<organism evidence="1 2">
    <name type="scientific">Gordonia phosphorivorans</name>
    <dbReference type="NCBI Taxonomy" id="1056982"/>
    <lineage>
        <taxon>Bacteria</taxon>
        <taxon>Bacillati</taxon>
        <taxon>Actinomycetota</taxon>
        <taxon>Actinomycetes</taxon>
        <taxon>Mycobacteriales</taxon>
        <taxon>Gordoniaceae</taxon>
        <taxon>Gordonia</taxon>
    </lineage>
</organism>
<dbReference type="RefSeq" id="WP_382363064.1">
    <property type="nucleotide sequence ID" value="NZ_JBHLWV010000018.1"/>
</dbReference>